<dbReference type="Gene3D" id="1.10.510.10">
    <property type="entry name" value="Transferase(Phosphotransferase) domain 1"/>
    <property type="match status" value="2"/>
</dbReference>
<feature type="region of interest" description="Disordered" evidence="3">
    <location>
        <begin position="168"/>
        <end position="202"/>
    </location>
</feature>
<sequence length="525" mass="60303">MISDFGLSKIGPTNQSTSYVDASVKGTFGYLDPEYFYTRRLTRKTDVYAFGVILFELLTGRLAVDESNAEENISLVRWAQKCVKERKFDQMVDSNIQGTVLSKCLRGFAKIAYRCLLSVLKERPTMAEVVITLQDLLELQRRHDNSAEAPGITVFTWKIHKFLASTTKQNSDRNGTSSSKSLEMNMNQCSSTNKDGSDQVGVPCQHEESVVTDLKRFRYLDLRRATKNFGNGRNMKGMCFVQVYKGWIDKRTYSPSKANTGLPISIKTVDRRIYLPNLAWSELDLEMLKEFRHPNLEKLIGYCLKGKKLLLVYEFMPKGNFEDHLYTGTLFTLPLVAKVKIAVGIARGIVFLHKSQDLLGGRVFGESRLHRDKILLDEDYTVKLANYDVTKLVHGGYPWGVAFYELGIRDDYPGFKRGEPQSNFLGFTMAFIEVITGKTISNGREFQKMDDLFMKYGKMSLVHIAQSCFDICNEVDSESNMLKILEQYIPQNKEFATELLRARYCDDWLYPENSPEWHKYMKELW</sequence>
<keyword evidence="6" id="KW-1185">Reference proteome</keyword>
<protein>
    <recommendedName>
        <fullName evidence="4">Protein kinase domain-containing protein</fullName>
    </recommendedName>
</protein>
<dbReference type="Proteomes" id="UP001157418">
    <property type="component" value="Unassembled WGS sequence"/>
</dbReference>
<dbReference type="SUPFAM" id="SSF56112">
    <property type="entry name" value="Protein kinase-like (PK-like)"/>
    <property type="match status" value="2"/>
</dbReference>
<dbReference type="Pfam" id="PF00069">
    <property type="entry name" value="Pkinase"/>
    <property type="match status" value="1"/>
</dbReference>
<evidence type="ECO:0000256" key="3">
    <source>
        <dbReference type="SAM" id="MobiDB-lite"/>
    </source>
</evidence>
<dbReference type="GO" id="GO:0004672">
    <property type="term" value="F:protein kinase activity"/>
    <property type="evidence" value="ECO:0007669"/>
    <property type="project" value="InterPro"/>
</dbReference>
<dbReference type="GO" id="GO:0005524">
    <property type="term" value="F:ATP binding"/>
    <property type="evidence" value="ECO:0007669"/>
    <property type="project" value="InterPro"/>
</dbReference>
<dbReference type="InterPro" id="IPR001245">
    <property type="entry name" value="Ser-Thr/Tyr_kinase_cat_dom"/>
</dbReference>
<dbReference type="PROSITE" id="PS50011">
    <property type="entry name" value="PROTEIN_KINASE_DOM"/>
    <property type="match status" value="2"/>
</dbReference>
<dbReference type="GO" id="GO:0005886">
    <property type="term" value="C:plasma membrane"/>
    <property type="evidence" value="ECO:0007669"/>
    <property type="project" value="UniProtKB-SubCell"/>
</dbReference>
<dbReference type="Pfam" id="PF07714">
    <property type="entry name" value="PK_Tyr_Ser-Thr"/>
    <property type="match status" value="1"/>
</dbReference>
<organism evidence="5 6">
    <name type="scientific">Lactuca virosa</name>
    <dbReference type="NCBI Taxonomy" id="75947"/>
    <lineage>
        <taxon>Eukaryota</taxon>
        <taxon>Viridiplantae</taxon>
        <taxon>Streptophyta</taxon>
        <taxon>Embryophyta</taxon>
        <taxon>Tracheophyta</taxon>
        <taxon>Spermatophyta</taxon>
        <taxon>Magnoliopsida</taxon>
        <taxon>eudicotyledons</taxon>
        <taxon>Gunneridae</taxon>
        <taxon>Pentapetalae</taxon>
        <taxon>asterids</taxon>
        <taxon>campanulids</taxon>
        <taxon>Asterales</taxon>
        <taxon>Asteraceae</taxon>
        <taxon>Cichorioideae</taxon>
        <taxon>Cichorieae</taxon>
        <taxon>Lactucinae</taxon>
        <taxon>Lactuca</taxon>
    </lineage>
</organism>
<dbReference type="InterPro" id="IPR050823">
    <property type="entry name" value="Plant_Ser_Thr_Prot_Kinase"/>
</dbReference>
<comment type="subcellular location">
    <subcellularLocation>
        <location evidence="1">Cell membrane</location>
    </subcellularLocation>
</comment>
<accession>A0AAU9PHC4</accession>
<evidence type="ECO:0000313" key="5">
    <source>
        <dbReference type="EMBL" id="CAH1449132.1"/>
    </source>
</evidence>
<dbReference type="EMBL" id="CAKMRJ010005634">
    <property type="protein sequence ID" value="CAH1449132.1"/>
    <property type="molecule type" value="Genomic_DNA"/>
</dbReference>
<keyword evidence="2" id="KW-0472">Membrane</keyword>
<feature type="domain" description="Protein kinase" evidence="4">
    <location>
        <begin position="1"/>
        <end position="137"/>
    </location>
</feature>
<dbReference type="PANTHER" id="PTHR45621">
    <property type="entry name" value="OS01G0588500 PROTEIN-RELATED"/>
    <property type="match status" value="1"/>
</dbReference>
<evidence type="ECO:0000313" key="6">
    <source>
        <dbReference type="Proteomes" id="UP001157418"/>
    </source>
</evidence>
<comment type="caution">
    <text evidence="5">The sequence shown here is derived from an EMBL/GenBank/DDBJ whole genome shotgun (WGS) entry which is preliminary data.</text>
</comment>
<reference evidence="5 6" key="1">
    <citation type="submission" date="2022-01" db="EMBL/GenBank/DDBJ databases">
        <authorList>
            <person name="Xiong W."/>
            <person name="Schranz E."/>
        </authorList>
    </citation>
    <scope>NUCLEOTIDE SEQUENCE [LARGE SCALE GENOMIC DNA]</scope>
</reference>
<evidence type="ECO:0000259" key="4">
    <source>
        <dbReference type="PROSITE" id="PS50011"/>
    </source>
</evidence>
<evidence type="ECO:0000256" key="2">
    <source>
        <dbReference type="ARBA" id="ARBA00022475"/>
    </source>
</evidence>
<evidence type="ECO:0000256" key="1">
    <source>
        <dbReference type="ARBA" id="ARBA00004236"/>
    </source>
</evidence>
<dbReference type="Gene3D" id="3.30.200.20">
    <property type="entry name" value="Phosphorylase Kinase, domain 1"/>
    <property type="match status" value="1"/>
</dbReference>
<proteinExistence type="predicted"/>
<dbReference type="InterPro" id="IPR000719">
    <property type="entry name" value="Prot_kinase_dom"/>
</dbReference>
<keyword evidence="2" id="KW-1003">Cell membrane</keyword>
<feature type="compositionally biased region" description="Polar residues" evidence="3">
    <location>
        <begin position="168"/>
        <end position="194"/>
    </location>
</feature>
<feature type="domain" description="Protein kinase" evidence="4">
    <location>
        <begin position="229"/>
        <end position="509"/>
    </location>
</feature>
<name>A0AAU9PHC4_9ASTR</name>
<gene>
    <name evidence="5" type="ORF">LVIROSA_LOCUS34637</name>
</gene>
<dbReference type="InterPro" id="IPR011009">
    <property type="entry name" value="Kinase-like_dom_sf"/>
</dbReference>
<dbReference type="AlphaFoldDB" id="A0AAU9PHC4"/>